<sequence>MLKENIKEGKVVKNKRGILGWIYLKGGNFERYLYALHRITGFILVVYITFHIILMGSRSFSEDAWKKVLGFLGITIENGVYKTNPLVHFLEYLLILVILFHAFNGMRLIFTEIGFLIGKPSRPEYPYIPKSIVSSRPFMIFLMIIAFFFAIIGIYEFFLIH</sequence>
<reference evidence="9" key="1">
    <citation type="journal article" date="2020" name="mSystems">
        <title>Genome- and Community-Level Interaction Insights into Carbon Utilization and Element Cycling Functions of Hydrothermarchaeota in Hydrothermal Sediment.</title>
        <authorList>
            <person name="Zhou Z."/>
            <person name="Liu Y."/>
            <person name="Xu W."/>
            <person name="Pan J."/>
            <person name="Luo Z.H."/>
            <person name="Li M."/>
        </authorList>
    </citation>
    <scope>NUCLEOTIDE SEQUENCE [LARGE SCALE GENOMIC DNA]</scope>
    <source>
        <strain evidence="10">SpSt-626</strain>
        <strain evidence="9">SpSt-695</strain>
    </source>
</reference>
<dbReference type="InterPro" id="IPR000701">
    <property type="entry name" value="SuccDH_FuR_B_TM-su"/>
</dbReference>
<dbReference type="SUPFAM" id="SSF81343">
    <property type="entry name" value="Fumarate reductase respiratory complex transmembrane subunits"/>
    <property type="match status" value="1"/>
</dbReference>
<evidence type="ECO:0000256" key="5">
    <source>
        <dbReference type="ARBA" id="ARBA00022989"/>
    </source>
</evidence>
<protein>
    <recommendedName>
        <fullName evidence="11">Succinate dehydrogenase, cytochrome b556 subunit</fullName>
    </recommendedName>
</protein>
<dbReference type="PANTHER" id="PTHR41910:SF1">
    <property type="entry name" value="SUCCINATE DEHYDROGENASE HYDROPHOBIC MEMBRANE ANCHOR SUBUNIT"/>
    <property type="match status" value="1"/>
</dbReference>
<keyword evidence="2" id="KW-0349">Heme</keyword>
<keyword evidence="7 8" id="KW-0472">Membrane</keyword>
<comment type="caution">
    <text evidence="9">The sequence shown here is derived from an EMBL/GenBank/DDBJ whole genome shotgun (WGS) entry which is preliminary data.</text>
</comment>
<dbReference type="EMBL" id="DTDP01000095">
    <property type="protein sequence ID" value="HGK53822.1"/>
    <property type="molecule type" value="Genomic_DNA"/>
</dbReference>
<keyword evidence="6" id="KW-0408">Iron</keyword>
<evidence type="ECO:0000256" key="1">
    <source>
        <dbReference type="ARBA" id="ARBA00004370"/>
    </source>
</evidence>
<organism evidence="9">
    <name type="scientific">candidate division WOR-3 bacterium</name>
    <dbReference type="NCBI Taxonomy" id="2052148"/>
    <lineage>
        <taxon>Bacteria</taxon>
        <taxon>Bacteria division WOR-3</taxon>
    </lineage>
</organism>
<dbReference type="EMBL" id="DTAR01000085">
    <property type="protein sequence ID" value="HGM97609.1"/>
    <property type="molecule type" value="Genomic_DNA"/>
</dbReference>
<evidence type="ECO:0000313" key="10">
    <source>
        <dbReference type="EMBL" id="HGM97609.1"/>
    </source>
</evidence>
<dbReference type="PANTHER" id="PTHR41910">
    <property type="entry name" value="SUCCINATE DEHYDROGENASE 2 MEMBRANE SUBUNIT SDHC"/>
    <property type="match status" value="1"/>
</dbReference>
<dbReference type="AlphaFoldDB" id="A0A7V4E3B8"/>
<dbReference type="Gene3D" id="1.20.1300.10">
    <property type="entry name" value="Fumarate reductase/succinate dehydrogenase, transmembrane subunit"/>
    <property type="match status" value="1"/>
</dbReference>
<keyword evidence="4" id="KW-0479">Metal-binding</keyword>
<dbReference type="InterPro" id="IPR039023">
    <property type="entry name" value="SdhC_prok"/>
</dbReference>
<dbReference type="GO" id="GO:0016020">
    <property type="term" value="C:membrane"/>
    <property type="evidence" value="ECO:0007669"/>
    <property type="project" value="UniProtKB-SubCell"/>
</dbReference>
<gene>
    <name evidence="10" type="ORF">ENT96_00975</name>
    <name evidence="9" type="ORF">ENU72_02215</name>
</gene>
<evidence type="ECO:0000256" key="6">
    <source>
        <dbReference type="ARBA" id="ARBA00023004"/>
    </source>
</evidence>
<name>A0A7V4E3B8_UNCW3</name>
<dbReference type="InterPro" id="IPR034804">
    <property type="entry name" value="SQR/QFR_C/D"/>
</dbReference>
<evidence type="ECO:0000313" key="9">
    <source>
        <dbReference type="EMBL" id="HGK53822.1"/>
    </source>
</evidence>
<keyword evidence="3 8" id="KW-0812">Transmembrane</keyword>
<keyword evidence="5 8" id="KW-1133">Transmembrane helix</keyword>
<evidence type="ECO:0000256" key="2">
    <source>
        <dbReference type="ARBA" id="ARBA00022617"/>
    </source>
</evidence>
<evidence type="ECO:0000256" key="3">
    <source>
        <dbReference type="ARBA" id="ARBA00022692"/>
    </source>
</evidence>
<feature type="transmembrane region" description="Helical" evidence="8">
    <location>
        <begin position="92"/>
        <end position="117"/>
    </location>
</feature>
<evidence type="ECO:0000256" key="8">
    <source>
        <dbReference type="SAM" id="Phobius"/>
    </source>
</evidence>
<proteinExistence type="predicted"/>
<dbReference type="GO" id="GO:0046872">
    <property type="term" value="F:metal ion binding"/>
    <property type="evidence" value="ECO:0007669"/>
    <property type="project" value="UniProtKB-KW"/>
</dbReference>
<dbReference type="Pfam" id="PF01127">
    <property type="entry name" value="Sdh_cyt"/>
    <property type="match status" value="1"/>
</dbReference>
<accession>A0A7V4E3B8</accession>
<feature type="transmembrane region" description="Helical" evidence="8">
    <location>
        <begin position="32"/>
        <end position="54"/>
    </location>
</feature>
<evidence type="ECO:0000256" key="7">
    <source>
        <dbReference type="ARBA" id="ARBA00023136"/>
    </source>
</evidence>
<evidence type="ECO:0000256" key="4">
    <source>
        <dbReference type="ARBA" id="ARBA00022723"/>
    </source>
</evidence>
<evidence type="ECO:0008006" key="11">
    <source>
        <dbReference type="Google" id="ProtNLM"/>
    </source>
</evidence>
<feature type="transmembrane region" description="Helical" evidence="8">
    <location>
        <begin position="138"/>
        <end position="160"/>
    </location>
</feature>
<comment type="subcellular location">
    <subcellularLocation>
        <location evidence="1">Membrane</location>
    </subcellularLocation>
</comment>